<reference evidence="4" key="1">
    <citation type="submission" date="2007-07" db="EMBL/GenBank/DDBJ databases">
        <title>PCAP assembly of the Caenorhabditis remanei genome.</title>
        <authorList>
            <consortium name="The Caenorhabditis remanei Sequencing Consortium"/>
            <person name="Wilson R.K."/>
        </authorList>
    </citation>
    <scope>NUCLEOTIDE SEQUENCE [LARGE SCALE GENOMIC DNA]</scope>
    <source>
        <strain evidence="4">PB4641</strain>
    </source>
</reference>
<sequence>MFRSTTITSSFTLISLILNINYVHADMWIHVNVVSIERKACPIDETSWGTETSGCASMSYMTLDERILPHHERRSSSFEYVNGIARPTVTHWPKGRLADWMVSIQFISVDPVYGLARTCDRSGYIRVFQNETFNWEREFSEKTLEVSVNLWHHFREAIQFLQIQGQCFIASVKVQASNEVCPWCVDDSKTTTKTTTTEIPSTDSPAAFLSFDSSNTSVLIVMSILASFSFLALTATTILLIVYIMDRKKPEYFDMPPPQANSTVLARNDQIGLFTTKSSERWTEYGSEAWASFQPLNVEAAFISPRDTCVYRVTQEEDDSSDSGNASL</sequence>
<feature type="transmembrane region" description="Helical" evidence="1">
    <location>
        <begin position="218"/>
        <end position="245"/>
    </location>
</feature>
<dbReference type="FunCoup" id="E3LYF1">
    <property type="interactions" value="1570"/>
</dbReference>
<evidence type="ECO:0000256" key="1">
    <source>
        <dbReference type="SAM" id="Phobius"/>
    </source>
</evidence>
<feature type="domain" description="C2" evidence="3">
    <location>
        <begin position="27"/>
        <end position="179"/>
    </location>
</feature>
<dbReference type="Proteomes" id="UP000008281">
    <property type="component" value="Unassembled WGS sequence"/>
</dbReference>
<dbReference type="OrthoDB" id="5790796at2759"/>
<keyword evidence="1" id="KW-0812">Transmembrane</keyword>
<keyword evidence="1" id="KW-1133">Transmembrane helix</keyword>
<dbReference type="InParanoid" id="E3LYF1"/>
<dbReference type="PANTHER" id="PTHR38626:SF2">
    <property type="entry name" value="CUB DOMAIN-CONTAINING PROTEIN"/>
    <property type="match status" value="1"/>
</dbReference>
<keyword evidence="2" id="KW-0732">Signal</keyword>
<evidence type="ECO:0000256" key="2">
    <source>
        <dbReference type="SAM" id="SignalP"/>
    </source>
</evidence>
<dbReference type="PANTHER" id="PTHR38626">
    <property type="entry name" value="SKN-1 DEPENDENT ZYGOTIC TRANSCRIPT-RELATED"/>
    <property type="match status" value="1"/>
</dbReference>
<dbReference type="OMA" id="YMTLDER"/>
<protein>
    <recommendedName>
        <fullName evidence="3">C2 domain-containing protein</fullName>
    </recommendedName>
</protein>
<dbReference type="EMBL" id="DS268419">
    <property type="protein sequence ID" value="EFO86553.1"/>
    <property type="molecule type" value="Genomic_DNA"/>
</dbReference>
<dbReference type="InterPro" id="IPR040426">
    <property type="entry name" value="C05B5.4-like"/>
</dbReference>
<keyword evidence="1" id="KW-0472">Membrane</keyword>
<accession>E3LYF1</accession>
<gene>
    <name evidence="4" type="ORF">CRE_04845</name>
</gene>
<evidence type="ECO:0000313" key="4">
    <source>
        <dbReference type="EMBL" id="EFO86553.1"/>
    </source>
</evidence>
<dbReference type="AlphaFoldDB" id="E3LYF1"/>
<dbReference type="eggNOG" id="ENOG502RT82">
    <property type="taxonomic scope" value="Eukaryota"/>
</dbReference>
<dbReference type="Pfam" id="PF25330">
    <property type="entry name" value="C2_nem"/>
    <property type="match status" value="1"/>
</dbReference>
<dbReference type="InterPro" id="IPR057569">
    <property type="entry name" value="C2_nem"/>
</dbReference>
<organism evidence="5">
    <name type="scientific">Caenorhabditis remanei</name>
    <name type="common">Caenorhabditis vulgaris</name>
    <dbReference type="NCBI Taxonomy" id="31234"/>
    <lineage>
        <taxon>Eukaryota</taxon>
        <taxon>Metazoa</taxon>
        <taxon>Ecdysozoa</taxon>
        <taxon>Nematoda</taxon>
        <taxon>Chromadorea</taxon>
        <taxon>Rhabditida</taxon>
        <taxon>Rhabditina</taxon>
        <taxon>Rhabditomorpha</taxon>
        <taxon>Rhabditoidea</taxon>
        <taxon>Rhabditidae</taxon>
        <taxon>Peloderinae</taxon>
        <taxon>Caenorhabditis</taxon>
    </lineage>
</organism>
<feature type="signal peptide" evidence="2">
    <location>
        <begin position="1"/>
        <end position="25"/>
    </location>
</feature>
<evidence type="ECO:0000259" key="3">
    <source>
        <dbReference type="Pfam" id="PF25330"/>
    </source>
</evidence>
<feature type="chain" id="PRO_5003175714" description="C2 domain-containing protein" evidence="2">
    <location>
        <begin position="26"/>
        <end position="328"/>
    </location>
</feature>
<proteinExistence type="predicted"/>
<keyword evidence="5" id="KW-1185">Reference proteome</keyword>
<evidence type="ECO:0000313" key="5">
    <source>
        <dbReference type="Proteomes" id="UP000008281"/>
    </source>
</evidence>
<name>E3LYF1_CAERE</name>
<dbReference type="HOGENOM" id="CLU_883483_0_0_1"/>